<gene>
    <name evidence="3" type="ORF">IAA83_02400</name>
</gene>
<evidence type="ECO:0000313" key="3">
    <source>
        <dbReference type="EMBL" id="HIS64207.1"/>
    </source>
</evidence>
<dbReference type="Pfam" id="PF17863">
    <property type="entry name" value="AAA_lid_2"/>
    <property type="match status" value="1"/>
</dbReference>
<dbReference type="PANTHER" id="PTHR42759">
    <property type="entry name" value="MOXR FAMILY PROTEIN"/>
    <property type="match status" value="1"/>
</dbReference>
<dbReference type="Gene3D" id="1.10.8.80">
    <property type="entry name" value="Magnesium chelatase subunit I, C-Terminal domain"/>
    <property type="match status" value="1"/>
</dbReference>
<dbReference type="GO" id="GO:0016887">
    <property type="term" value="F:ATP hydrolysis activity"/>
    <property type="evidence" value="ECO:0007669"/>
    <property type="project" value="InterPro"/>
</dbReference>
<dbReference type="Pfam" id="PF07726">
    <property type="entry name" value="AAA_3"/>
    <property type="match status" value="1"/>
</dbReference>
<comment type="caution">
    <text evidence="3">The sequence shown here is derived from an EMBL/GenBank/DDBJ whole genome shotgun (WGS) entry which is preliminary data.</text>
</comment>
<dbReference type="AlphaFoldDB" id="A0A9D1JSN1"/>
<proteinExistence type="predicted"/>
<feature type="domain" description="ChlI/MoxR AAA lid" evidence="2">
    <location>
        <begin position="201"/>
        <end position="257"/>
    </location>
</feature>
<name>A0A9D1JSN1_9FIRM</name>
<accession>A0A9D1JSN1</accession>
<dbReference type="EMBL" id="DVJJ01000043">
    <property type="protein sequence ID" value="HIS64207.1"/>
    <property type="molecule type" value="Genomic_DNA"/>
</dbReference>
<sequence>MAILAGGHILLEDIPGVGKTTMALGFSRALGLEYGRVQFTPDVMPSDLTGFSMVNRATGQLEYQPGALLCNLFLADELNRATSRTQSALLEAMEEGRVTVDGVTHEIPKPFVVIATQNPVGASGTQLLPDSQLDRFMVRLSIGYPTPEDEVELLRRKQQGASLDAVRQVLSHEELLHLRQMVEQVHLSDQVLEYLVALVGATRNHPAILQGGSPRAALSLAAISRSYAFLQGRDYVVPEDVQRLFLDTLAHRMIPVTGGQESSAAALKEVLHGVPMPRLGQKP</sequence>
<dbReference type="InterPro" id="IPR011703">
    <property type="entry name" value="ATPase_AAA-3"/>
</dbReference>
<evidence type="ECO:0000259" key="1">
    <source>
        <dbReference type="Pfam" id="PF07726"/>
    </source>
</evidence>
<reference evidence="3" key="2">
    <citation type="journal article" date="2021" name="PeerJ">
        <title>Extensive microbial diversity within the chicken gut microbiome revealed by metagenomics and culture.</title>
        <authorList>
            <person name="Gilroy R."/>
            <person name="Ravi A."/>
            <person name="Getino M."/>
            <person name="Pursley I."/>
            <person name="Horton D.L."/>
            <person name="Alikhan N.F."/>
            <person name="Baker D."/>
            <person name="Gharbi K."/>
            <person name="Hall N."/>
            <person name="Watson M."/>
            <person name="Adriaenssens E.M."/>
            <person name="Foster-Nyarko E."/>
            <person name="Jarju S."/>
            <person name="Secka A."/>
            <person name="Antonio M."/>
            <person name="Oren A."/>
            <person name="Chaudhuri R.R."/>
            <person name="La Ragione R."/>
            <person name="Hildebrand F."/>
            <person name="Pallen M.J."/>
        </authorList>
    </citation>
    <scope>NUCLEOTIDE SEQUENCE</scope>
    <source>
        <strain evidence="3">ChiBcec16-1751</strain>
    </source>
</reference>
<feature type="domain" description="ATPase AAA-3" evidence="1">
    <location>
        <begin position="8"/>
        <end position="138"/>
    </location>
</feature>
<dbReference type="Proteomes" id="UP000886741">
    <property type="component" value="Unassembled WGS sequence"/>
</dbReference>
<evidence type="ECO:0000313" key="4">
    <source>
        <dbReference type="Proteomes" id="UP000886741"/>
    </source>
</evidence>
<dbReference type="InterPro" id="IPR050764">
    <property type="entry name" value="CbbQ/NirQ/NorQ/GpvN"/>
</dbReference>
<dbReference type="Gene3D" id="3.40.50.300">
    <property type="entry name" value="P-loop containing nucleotide triphosphate hydrolases"/>
    <property type="match status" value="1"/>
</dbReference>
<dbReference type="PIRSF" id="PIRSF002849">
    <property type="entry name" value="AAA_ATPase_chaperone_MoxR_prd"/>
    <property type="match status" value="1"/>
</dbReference>
<dbReference type="InterPro" id="IPR041628">
    <property type="entry name" value="ChlI/MoxR_AAA_lid"/>
</dbReference>
<organism evidence="3 4">
    <name type="scientific">Candidatus Avoscillospira avistercoris</name>
    <dbReference type="NCBI Taxonomy" id="2840707"/>
    <lineage>
        <taxon>Bacteria</taxon>
        <taxon>Bacillati</taxon>
        <taxon>Bacillota</taxon>
        <taxon>Clostridia</taxon>
        <taxon>Eubacteriales</taxon>
        <taxon>Oscillospiraceae</taxon>
        <taxon>Oscillospiraceae incertae sedis</taxon>
        <taxon>Candidatus Avoscillospira</taxon>
    </lineage>
</organism>
<reference evidence="3" key="1">
    <citation type="submission" date="2020-10" db="EMBL/GenBank/DDBJ databases">
        <authorList>
            <person name="Gilroy R."/>
        </authorList>
    </citation>
    <scope>NUCLEOTIDE SEQUENCE</scope>
    <source>
        <strain evidence="3">ChiBcec16-1751</strain>
    </source>
</reference>
<dbReference type="GO" id="GO:0005524">
    <property type="term" value="F:ATP binding"/>
    <property type="evidence" value="ECO:0007669"/>
    <property type="project" value="InterPro"/>
</dbReference>
<dbReference type="InterPro" id="IPR027417">
    <property type="entry name" value="P-loop_NTPase"/>
</dbReference>
<dbReference type="PANTHER" id="PTHR42759:SF5">
    <property type="entry name" value="METHANOL DEHYDROGENASE REGULATOR"/>
    <property type="match status" value="1"/>
</dbReference>
<evidence type="ECO:0000259" key="2">
    <source>
        <dbReference type="Pfam" id="PF17863"/>
    </source>
</evidence>
<protein>
    <submittedName>
        <fullName evidence="3">MoxR family ATPase</fullName>
    </submittedName>
</protein>
<dbReference type="SUPFAM" id="SSF52540">
    <property type="entry name" value="P-loop containing nucleoside triphosphate hydrolases"/>
    <property type="match status" value="1"/>
</dbReference>